<feature type="non-terminal residue" evidence="1">
    <location>
        <position position="1"/>
    </location>
</feature>
<feature type="non-terminal residue" evidence="1">
    <location>
        <position position="246"/>
    </location>
</feature>
<protein>
    <submittedName>
        <fullName evidence="1">Uncharacterized protein</fullName>
    </submittedName>
</protein>
<reference evidence="1" key="1">
    <citation type="submission" date="2018-05" db="EMBL/GenBank/DDBJ databases">
        <authorList>
            <person name="Lanie J.A."/>
            <person name="Ng W.-L."/>
            <person name="Kazmierczak K.M."/>
            <person name="Andrzejewski T.M."/>
            <person name="Davidsen T.M."/>
            <person name="Wayne K.J."/>
            <person name="Tettelin H."/>
            <person name="Glass J.I."/>
            <person name="Rusch D."/>
            <person name="Podicherti R."/>
            <person name="Tsui H.-C.T."/>
            <person name="Winkler M.E."/>
        </authorList>
    </citation>
    <scope>NUCLEOTIDE SEQUENCE</scope>
</reference>
<evidence type="ECO:0000313" key="1">
    <source>
        <dbReference type="EMBL" id="SVE17419.1"/>
    </source>
</evidence>
<sequence length="246" mass="24882">SPGCDECDVCGGDTSTCQDCAGTPNGTATLDICGVCNGTEQPNTGICDCEGVPNGNKISDECGVCEGDGYNANCTDLDYLLQAYTDTGTCVNMDCSGVCTSAGGGSGAQTMNYYLLDADGDGWGTQAAGYHCSGEVNTIEDTGTDVDSGSGYYVSQAPDIDEDCYCQANTYADCYDCLGNCRYLSNGTESPDYIGGTLTGIGCVEGNLSSSPGCDACGVCDGSGVPTWYADSDGDGLGNSSSTTDS</sequence>
<accession>A0A383BCA8</accession>
<gene>
    <name evidence="1" type="ORF">METZ01_LOCUS470273</name>
</gene>
<dbReference type="EMBL" id="UINC01199137">
    <property type="protein sequence ID" value="SVE17419.1"/>
    <property type="molecule type" value="Genomic_DNA"/>
</dbReference>
<dbReference type="AlphaFoldDB" id="A0A383BCA8"/>
<proteinExistence type="predicted"/>
<name>A0A383BCA8_9ZZZZ</name>
<organism evidence="1">
    <name type="scientific">marine metagenome</name>
    <dbReference type="NCBI Taxonomy" id="408172"/>
    <lineage>
        <taxon>unclassified sequences</taxon>
        <taxon>metagenomes</taxon>
        <taxon>ecological metagenomes</taxon>
    </lineage>
</organism>